<dbReference type="Gramene" id="MELO3C015977.2.1">
    <property type="protein sequence ID" value="MELO3C015977.2.1"/>
    <property type="gene ID" value="MELO3C015977.2"/>
</dbReference>
<feature type="chain" id="PRO_5039946062" evidence="1">
    <location>
        <begin position="29"/>
        <end position="141"/>
    </location>
</feature>
<evidence type="ECO:0000313" key="2">
    <source>
        <dbReference type="EnsemblPlants" id="MELO3C015977.2.1"/>
    </source>
</evidence>
<proteinExistence type="predicted"/>
<organism evidence="2">
    <name type="scientific">Cucumis melo</name>
    <name type="common">Muskmelon</name>
    <dbReference type="NCBI Taxonomy" id="3656"/>
    <lineage>
        <taxon>Eukaryota</taxon>
        <taxon>Viridiplantae</taxon>
        <taxon>Streptophyta</taxon>
        <taxon>Embryophyta</taxon>
        <taxon>Tracheophyta</taxon>
        <taxon>Spermatophyta</taxon>
        <taxon>Magnoliopsida</taxon>
        <taxon>eudicotyledons</taxon>
        <taxon>Gunneridae</taxon>
        <taxon>Pentapetalae</taxon>
        <taxon>rosids</taxon>
        <taxon>fabids</taxon>
        <taxon>Cucurbitales</taxon>
        <taxon>Cucurbitaceae</taxon>
        <taxon>Benincaseae</taxon>
        <taxon>Cucumis</taxon>
    </lineage>
</organism>
<protein>
    <submittedName>
        <fullName evidence="2">Uncharacterized protein</fullName>
    </submittedName>
</protein>
<reference evidence="2" key="1">
    <citation type="submission" date="2023-03" db="UniProtKB">
        <authorList>
            <consortium name="EnsemblPlants"/>
        </authorList>
    </citation>
    <scope>IDENTIFICATION</scope>
</reference>
<keyword evidence="1" id="KW-0732">Signal</keyword>
<name>A0A9I9DCE1_CUCME</name>
<evidence type="ECO:0000256" key="1">
    <source>
        <dbReference type="SAM" id="SignalP"/>
    </source>
</evidence>
<dbReference type="EnsemblPlants" id="MELO3C015977.2.1">
    <property type="protein sequence ID" value="MELO3C015977.2.1"/>
    <property type="gene ID" value="MELO3C015977.2"/>
</dbReference>
<accession>A0A9I9DCE1</accession>
<dbReference type="AlphaFoldDB" id="A0A9I9DCE1"/>
<feature type="signal peptide" evidence="1">
    <location>
        <begin position="1"/>
        <end position="28"/>
    </location>
</feature>
<sequence length="141" mass="15324">MAVARCFKLLPTLFLVFVWQYCAKVGAASSISSFFDDFDVGTFGSGGVGALLTKKSNRGIAPNSNLIDPKELTPEITRSVETKTAKNKDNKALSSNVKITAKNRKLVGTIVSNDHIKANKKIGENIDLFEHGRIISPEIQV</sequence>